<evidence type="ECO:0000313" key="2">
    <source>
        <dbReference type="EMBL" id="AYO44722.1"/>
    </source>
</evidence>
<proteinExistence type="predicted"/>
<accession>A0A3G2SB79</accession>
<dbReference type="InterPro" id="IPR039279">
    <property type="entry name" value="QRT3-like"/>
</dbReference>
<dbReference type="EMBL" id="CP033155">
    <property type="protein sequence ID" value="AYO44722.1"/>
    <property type="molecule type" value="Genomic_DNA"/>
</dbReference>
<keyword evidence="2" id="KW-0378">Hydrolase</keyword>
<dbReference type="InterPro" id="IPR011050">
    <property type="entry name" value="Pectin_lyase_fold/virulence"/>
</dbReference>
<dbReference type="PANTHER" id="PTHR33928:SF2">
    <property type="entry name" value="PECTATE LYASE SUPERFAMILY PROTEIN DOMAIN-CONTAINING PROTEIN-RELATED"/>
    <property type="match status" value="1"/>
</dbReference>
<name>A0A3G2SB79_MALR7</name>
<dbReference type="AlphaFoldDB" id="A0A3G2SB79"/>
<dbReference type="EC" id="3.2.1.58" evidence="2"/>
<protein>
    <submittedName>
        <fullName evidence="2">Glucan 1,3-beta-glucosidase</fullName>
        <ecNumber evidence="2">3.2.1.58</ecNumber>
    </submittedName>
</protein>
<sequence>MVDWLERVLTSGRAPYQTRDYAVYRNVHDYGAKGDGLNDDTNAINSAISDGPRCGPQADSTTTAPALVYFPPGIYRVSKPIVSLYLTHLLGDATERPCIKPYAHFEGIAVIDENPYGFSGKNWYTPQNNFFRSISNFCIDLSEMPPEYGTGIHHQVSQATGLCNVHFEMRTDPSTQQRGILMENASGGCMSDLTFYGGRFGAWMGNQQFTVRNVRFSQCQTAICLHWNWAWTLMDVHIHDCHVGLEMVGMLPERQGVGSLILSDWYIAHTKHAVQLEREGTGRLILDHVRVSHVQSIVHGPYQSLLSPRDSNDLVKYWLKAPASLVTAPTALRRQETLDGPIYVGDMIPPERPACLVDEHGRWFGREKPSYATWSDVVNIQQYGVKGDGMSDDTAAMQSLLNENVGRVVFVPYGVYVLHDTLNIPIGTFLVGEAQPIFLGTGPAFQDVQNPRPVVRVGRPGDSGDLLLADLVFSTRGHTPGAIVMEWNVHERAQGSVAMFDAHIRIGGFCGSEQELAQCPKQASLTDLPRAAFLSLHLTKSASGYFQNVWVWTADHELDQGTPEQLNVLTDRGVLIESQGPVWMYGTASEHALLYQYSLHHAANVLLAMIQTESPYFQGHNFEPASKSVVSHPKYPDPDCAKRYARGPNVPDWTYDTVMEDRALGLHISHGTDIFVLGSGQYSFFDSYGQRSLADHACQRRLCVLERDLSNVWLMNLASVGAQVILSVDGADYVMERPHREGFCSTLSLCAISAEHIYVV</sequence>
<dbReference type="Proteomes" id="UP000269793">
    <property type="component" value="Chromosome VIII"/>
</dbReference>
<evidence type="ECO:0000313" key="3">
    <source>
        <dbReference type="Proteomes" id="UP000269793"/>
    </source>
</evidence>
<organism evidence="2 3">
    <name type="scientific">Malassezia restricta (strain ATCC 96810 / NBRC 103918 / CBS 7877)</name>
    <name type="common">Seborrheic dermatitis infection agent</name>
    <dbReference type="NCBI Taxonomy" id="425264"/>
    <lineage>
        <taxon>Eukaryota</taxon>
        <taxon>Fungi</taxon>
        <taxon>Dikarya</taxon>
        <taxon>Basidiomycota</taxon>
        <taxon>Ustilaginomycotina</taxon>
        <taxon>Malasseziomycetes</taxon>
        <taxon>Malasseziales</taxon>
        <taxon>Malasseziaceae</taxon>
        <taxon>Malassezia</taxon>
    </lineage>
</organism>
<feature type="domain" description="Rhamnogalacturonase A/B/Epimerase-like pectate lyase" evidence="1">
    <location>
        <begin position="24"/>
        <end position="245"/>
    </location>
</feature>
<dbReference type="OrthoDB" id="3353457at2759"/>
<keyword evidence="3" id="KW-1185">Reference proteome</keyword>
<feature type="domain" description="Rhamnogalacturonase A/B/Epimerase-like pectate lyase" evidence="1">
    <location>
        <begin position="378"/>
        <end position="435"/>
    </location>
</feature>
<dbReference type="VEuPathDB" id="FungiDB:DNF11_3772"/>
<reference evidence="2 3" key="1">
    <citation type="submission" date="2018-10" db="EMBL/GenBank/DDBJ databases">
        <title>Complete genome sequence of Malassezia restricta CBS 7877.</title>
        <authorList>
            <person name="Morand S.C."/>
            <person name="Bertignac M."/>
            <person name="Iltis A."/>
            <person name="Kolder I."/>
            <person name="Pirovano W."/>
            <person name="Jourdain R."/>
            <person name="Clavaud C."/>
        </authorList>
    </citation>
    <scope>NUCLEOTIDE SEQUENCE [LARGE SCALE GENOMIC DNA]</scope>
    <source>
        <strain evidence="2 3">CBS 7877</strain>
    </source>
</reference>
<dbReference type="InterPro" id="IPR024535">
    <property type="entry name" value="RHGA/B-epi-like_pectate_lyase"/>
</dbReference>
<dbReference type="InterPro" id="IPR012334">
    <property type="entry name" value="Pectin_lyas_fold"/>
</dbReference>
<dbReference type="SUPFAM" id="SSF51126">
    <property type="entry name" value="Pectin lyase-like"/>
    <property type="match status" value="2"/>
</dbReference>
<keyword evidence="2" id="KW-0326">Glycosidase</keyword>
<dbReference type="GO" id="GO:0004338">
    <property type="term" value="F:glucan exo-1,3-beta-glucosidase activity"/>
    <property type="evidence" value="ECO:0007669"/>
    <property type="project" value="UniProtKB-EC"/>
</dbReference>
<dbReference type="PANTHER" id="PTHR33928">
    <property type="entry name" value="POLYGALACTURONASE QRT3"/>
    <property type="match status" value="1"/>
</dbReference>
<evidence type="ECO:0000259" key="1">
    <source>
        <dbReference type="Pfam" id="PF12708"/>
    </source>
</evidence>
<dbReference type="Gene3D" id="2.160.20.10">
    <property type="entry name" value="Single-stranded right-handed beta-helix, Pectin lyase-like"/>
    <property type="match status" value="2"/>
</dbReference>
<dbReference type="CDD" id="cd23668">
    <property type="entry name" value="GH55_beta13glucanase-like"/>
    <property type="match status" value="1"/>
</dbReference>
<gene>
    <name evidence="2" type="primary">EXG1</name>
    <name evidence="2" type="ORF">DNF11_3772</name>
</gene>
<dbReference type="GO" id="GO:0004650">
    <property type="term" value="F:polygalacturonase activity"/>
    <property type="evidence" value="ECO:0007669"/>
    <property type="project" value="InterPro"/>
</dbReference>
<dbReference type="Pfam" id="PF12708">
    <property type="entry name" value="Pect-lyase_RHGA_epim"/>
    <property type="match status" value="2"/>
</dbReference>